<evidence type="ECO:0000313" key="1">
    <source>
        <dbReference type="EMBL" id="TDR89285.1"/>
    </source>
</evidence>
<accession>A0A4R7BX76</accession>
<comment type="caution">
    <text evidence="1">The sequence shown here is derived from an EMBL/GenBank/DDBJ whole genome shotgun (WGS) entry which is preliminary data.</text>
</comment>
<reference evidence="1 2" key="1">
    <citation type="submission" date="2019-03" db="EMBL/GenBank/DDBJ databases">
        <title>Genomic Encyclopedia of Type Strains, Phase IV (KMG-IV): sequencing the most valuable type-strain genomes for metagenomic binning, comparative biology and taxonomic classification.</title>
        <authorList>
            <person name="Goeker M."/>
        </authorList>
    </citation>
    <scope>NUCLEOTIDE SEQUENCE [LARGE SCALE GENOMIC DNA]</scope>
    <source>
        <strain evidence="1 2">DSM 25903</strain>
    </source>
</reference>
<organism evidence="1 2">
    <name type="scientific">Enterovirga rhinocerotis</name>
    <dbReference type="NCBI Taxonomy" id="1339210"/>
    <lineage>
        <taxon>Bacteria</taxon>
        <taxon>Pseudomonadati</taxon>
        <taxon>Pseudomonadota</taxon>
        <taxon>Alphaproteobacteria</taxon>
        <taxon>Hyphomicrobiales</taxon>
        <taxon>Methylobacteriaceae</taxon>
        <taxon>Enterovirga</taxon>
    </lineage>
</organism>
<evidence type="ECO:0000313" key="2">
    <source>
        <dbReference type="Proteomes" id="UP000295122"/>
    </source>
</evidence>
<gene>
    <name evidence="1" type="ORF">EV668_3775</name>
</gene>
<sequence>MWVNLSIEKFPPRKLAGLLRSGSAITRVIADTLSRRPSGAVSDTEAIEPPVAALPPALAELAFVQVDRLVLERVIQTADALALEIVYEDLKDLFSTVDDLDASEQDGDW</sequence>
<dbReference type="EMBL" id="SNZR01000014">
    <property type="protein sequence ID" value="TDR89285.1"/>
    <property type="molecule type" value="Genomic_DNA"/>
</dbReference>
<protein>
    <submittedName>
        <fullName evidence="1">Uncharacterized protein</fullName>
    </submittedName>
</protein>
<dbReference type="Proteomes" id="UP000295122">
    <property type="component" value="Unassembled WGS sequence"/>
</dbReference>
<dbReference type="AlphaFoldDB" id="A0A4R7BX76"/>
<keyword evidence="2" id="KW-1185">Reference proteome</keyword>
<name>A0A4R7BX76_9HYPH</name>
<proteinExistence type="predicted"/>